<gene>
    <name evidence="12" type="ORF">SNE40_000801</name>
</gene>
<dbReference type="EMBL" id="JAZGQO010000001">
    <property type="protein sequence ID" value="KAK6195351.1"/>
    <property type="molecule type" value="Genomic_DNA"/>
</dbReference>
<evidence type="ECO:0000256" key="8">
    <source>
        <dbReference type="ARBA" id="ARBA00023034"/>
    </source>
</evidence>
<feature type="transmembrane region" description="Helical" evidence="11">
    <location>
        <begin position="40"/>
        <end position="61"/>
    </location>
</feature>
<evidence type="ECO:0000256" key="10">
    <source>
        <dbReference type="ARBA" id="ARBA00023180"/>
    </source>
</evidence>
<evidence type="ECO:0000256" key="3">
    <source>
        <dbReference type="ARBA" id="ARBA00022676"/>
    </source>
</evidence>
<keyword evidence="4" id="KW-0808">Transferase</keyword>
<keyword evidence="9 11" id="KW-0472">Membrane</keyword>
<dbReference type="Proteomes" id="UP001347796">
    <property type="component" value="Unassembled WGS sequence"/>
</dbReference>
<protein>
    <recommendedName>
        <fullName evidence="11">Hexosyltransferase</fullName>
        <ecNumber evidence="11">2.4.1.-</ecNumber>
    </recommendedName>
</protein>
<sequence length="463" mass="52913">MTNVRVYTESVQQMCSELRNTAIGRAFKIPAPSSYKLKRLTYGCFVSVLFVYILCVIGYIITTTTFSTSAPSITPSTVMSFRCGNDVPVTHDATKNQLLTFYGHKELLNHPDVFRPSERLLTRLDFNFSINSPDACHLGSKPTIVIMVLTQHEHLLERTAIRETWGSVAKNKPWPGRRLHGEVRMIFLLGKSTNSTLNSQVRDEAKITKDIVQADFQESYYNLTFKVLMGFKWVKTFCPETQFVMKIDEDTFIDVPRILNLLVSLEWSNTIYGPFAFAERVVRANKQSGAHKAAVHMSAYPLDWYPPHVKGNMYIMPSDLAMKILNASQYFPYMNIEDAYITGILAKVFDARHVSIPEEFYDKSPTKDPNLCDFVLERKIVTQGTYPALAYSFWSRIQNTQLCGIISVENILKDFSHQKEIVQNMFLKRQFRNKETFTVKDVLTVVQENTTPLIEGLPTGRSV</sequence>
<evidence type="ECO:0000256" key="11">
    <source>
        <dbReference type="RuleBase" id="RU363063"/>
    </source>
</evidence>
<dbReference type="AlphaFoldDB" id="A0AAN8KFN3"/>
<keyword evidence="3 11" id="KW-0328">Glycosyltransferase</keyword>
<keyword evidence="8 11" id="KW-0333">Golgi apparatus</keyword>
<keyword evidence="6 11" id="KW-0735">Signal-anchor</keyword>
<evidence type="ECO:0000313" key="12">
    <source>
        <dbReference type="EMBL" id="KAK6195351.1"/>
    </source>
</evidence>
<comment type="subcellular location">
    <subcellularLocation>
        <location evidence="1 11">Golgi apparatus membrane</location>
        <topology evidence="1 11">Single-pass type II membrane protein</topology>
    </subcellularLocation>
</comment>
<name>A0AAN8KFN3_PATCE</name>
<proteinExistence type="inferred from homology"/>
<dbReference type="GO" id="GO:0006493">
    <property type="term" value="P:protein O-linked glycosylation"/>
    <property type="evidence" value="ECO:0007669"/>
    <property type="project" value="TreeGrafter"/>
</dbReference>
<evidence type="ECO:0000256" key="5">
    <source>
        <dbReference type="ARBA" id="ARBA00022692"/>
    </source>
</evidence>
<dbReference type="InterPro" id="IPR002659">
    <property type="entry name" value="Glyco_trans_31"/>
</dbReference>
<evidence type="ECO:0000256" key="6">
    <source>
        <dbReference type="ARBA" id="ARBA00022968"/>
    </source>
</evidence>
<keyword evidence="7 11" id="KW-1133">Transmembrane helix</keyword>
<evidence type="ECO:0000256" key="1">
    <source>
        <dbReference type="ARBA" id="ARBA00004323"/>
    </source>
</evidence>
<dbReference type="GO" id="GO:0016758">
    <property type="term" value="F:hexosyltransferase activity"/>
    <property type="evidence" value="ECO:0007669"/>
    <property type="project" value="InterPro"/>
</dbReference>
<dbReference type="PANTHER" id="PTHR11214">
    <property type="entry name" value="BETA-1,3-N-ACETYLGLUCOSAMINYLTRANSFERASE"/>
    <property type="match status" value="1"/>
</dbReference>
<keyword evidence="5 11" id="KW-0812">Transmembrane</keyword>
<dbReference type="GO" id="GO:0000139">
    <property type="term" value="C:Golgi membrane"/>
    <property type="evidence" value="ECO:0007669"/>
    <property type="project" value="UniProtKB-SubCell"/>
</dbReference>
<evidence type="ECO:0000313" key="13">
    <source>
        <dbReference type="Proteomes" id="UP001347796"/>
    </source>
</evidence>
<keyword evidence="10" id="KW-0325">Glycoprotein</keyword>
<evidence type="ECO:0000256" key="2">
    <source>
        <dbReference type="ARBA" id="ARBA00008661"/>
    </source>
</evidence>
<organism evidence="12 13">
    <name type="scientific">Patella caerulea</name>
    <name type="common">Rayed Mediterranean limpet</name>
    <dbReference type="NCBI Taxonomy" id="87958"/>
    <lineage>
        <taxon>Eukaryota</taxon>
        <taxon>Metazoa</taxon>
        <taxon>Spiralia</taxon>
        <taxon>Lophotrochozoa</taxon>
        <taxon>Mollusca</taxon>
        <taxon>Gastropoda</taxon>
        <taxon>Patellogastropoda</taxon>
        <taxon>Patelloidea</taxon>
        <taxon>Patellidae</taxon>
        <taxon>Patella</taxon>
    </lineage>
</organism>
<dbReference type="PANTHER" id="PTHR11214:SF314">
    <property type="entry name" value="HEXOSYLTRANSFERASE"/>
    <property type="match status" value="1"/>
</dbReference>
<dbReference type="EC" id="2.4.1.-" evidence="11"/>
<dbReference type="Gene3D" id="3.90.550.50">
    <property type="match status" value="1"/>
</dbReference>
<dbReference type="Pfam" id="PF01762">
    <property type="entry name" value="Galactosyl_T"/>
    <property type="match status" value="1"/>
</dbReference>
<evidence type="ECO:0000256" key="4">
    <source>
        <dbReference type="ARBA" id="ARBA00022679"/>
    </source>
</evidence>
<accession>A0AAN8KFN3</accession>
<comment type="similarity">
    <text evidence="2 11">Belongs to the glycosyltransferase 31 family.</text>
</comment>
<comment type="caution">
    <text evidence="12">The sequence shown here is derived from an EMBL/GenBank/DDBJ whole genome shotgun (WGS) entry which is preliminary data.</text>
</comment>
<evidence type="ECO:0000256" key="9">
    <source>
        <dbReference type="ARBA" id="ARBA00023136"/>
    </source>
</evidence>
<dbReference type="FunFam" id="3.90.550.50:FF:000001">
    <property type="entry name" value="Hexosyltransferase"/>
    <property type="match status" value="1"/>
</dbReference>
<reference evidence="12 13" key="1">
    <citation type="submission" date="2024-01" db="EMBL/GenBank/DDBJ databases">
        <title>The genome of the rayed Mediterranean limpet Patella caerulea (Linnaeus, 1758).</title>
        <authorList>
            <person name="Anh-Thu Weber A."/>
            <person name="Halstead-Nussloch G."/>
        </authorList>
    </citation>
    <scope>NUCLEOTIDE SEQUENCE [LARGE SCALE GENOMIC DNA]</scope>
    <source>
        <strain evidence="12">AATW-2023a</strain>
        <tissue evidence="12">Whole specimen</tissue>
    </source>
</reference>
<keyword evidence="13" id="KW-1185">Reference proteome</keyword>
<evidence type="ECO:0000256" key="7">
    <source>
        <dbReference type="ARBA" id="ARBA00022989"/>
    </source>
</evidence>